<sequence length="134" mass="15338">MGMAQTLTKERVFAGLRERLGGKDTWLGYLVSCPYCASHYFAFVLVPLTGTYAIDVTVGGWVGAVLRWFLSSLLITVIAAFFRVVFWFVDETQGLVRRRQRTEEEEIATRRLMRKKVEQTLPPQERTEPAEPAH</sequence>
<dbReference type="EMBL" id="JABFJV010000021">
    <property type="protein sequence ID" value="NOK32779.1"/>
    <property type="molecule type" value="Genomic_DNA"/>
</dbReference>
<dbReference type="AlphaFoldDB" id="A0A7Y4KHG1"/>
<proteinExistence type="predicted"/>
<evidence type="ECO:0000313" key="4">
    <source>
        <dbReference type="Proteomes" id="UP000563426"/>
    </source>
</evidence>
<keyword evidence="2" id="KW-0472">Membrane</keyword>
<evidence type="ECO:0008006" key="5">
    <source>
        <dbReference type="Google" id="ProtNLM"/>
    </source>
</evidence>
<feature type="transmembrane region" description="Helical" evidence="2">
    <location>
        <begin position="26"/>
        <end position="48"/>
    </location>
</feature>
<feature type="compositionally biased region" description="Basic and acidic residues" evidence="1">
    <location>
        <begin position="125"/>
        <end position="134"/>
    </location>
</feature>
<feature type="region of interest" description="Disordered" evidence="1">
    <location>
        <begin position="113"/>
        <end position="134"/>
    </location>
</feature>
<name>A0A7Y4KHG1_9BACT</name>
<organism evidence="3 4">
    <name type="scientific">Corallococcus exercitus</name>
    <dbReference type="NCBI Taxonomy" id="2316736"/>
    <lineage>
        <taxon>Bacteria</taxon>
        <taxon>Pseudomonadati</taxon>
        <taxon>Myxococcota</taxon>
        <taxon>Myxococcia</taxon>
        <taxon>Myxococcales</taxon>
        <taxon>Cystobacterineae</taxon>
        <taxon>Myxococcaceae</taxon>
        <taxon>Corallococcus</taxon>
    </lineage>
</organism>
<evidence type="ECO:0000313" key="3">
    <source>
        <dbReference type="EMBL" id="NOK32779.1"/>
    </source>
</evidence>
<accession>A0A7Y4KHG1</accession>
<dbReference type="Proteomes" id="UP000563426">
    <property type="component" value="Unassembled WGS sequence"/>
</dbReference>
<gene>
    <name evidence="3" type="ORF">HMI49_06150</name>
</gene>
<protein>
    <recommendedName>
        <fullName evidence="5">DUF1360 domain-containing protein</fullName>
    </recommendedName>
</protein>
<reference evidence="3 4" key="1">
    <citation type="submission" date="2020-05" db="EMBL/GenBank/DDBJ databases">
        <authorList>
            <person name="Whitworth D."/>
        </authorList>
    </citation>
    <scope>NUCLEOTIDE SEQUENCE [LARGE SCALE GENOMIC DNA]</scope>
    <source>
        <strain evidence="3 4">AB043B</strain>
    </source>
</reference>
<keyword evidence="2" id="KW-0812">Transmembrane</keyword>
<comment type="caution">
    <text evidence="3">The sequence shown here is derived from an EMBL/GenBank/DDBJ whole genome shotgun (WGS) entry which is preliminary data.</text>
</comment>
<keyword evidence="2" id="KW-1133">Transmembrane helix</keyword>
<feature type="transmembrane region" description="Helical" evidence="2">
    <location>
        <begin position="68"/>
        <end position="89"/>
    </location>
</feature>
<evidence type="ECO:0000256" key="1">
    <source>
        <dbReference type="SAM" id="MobiDB-lite"/>
    </source>
</evidence>
<evidence type="ECO:0000256" key="2">
    <source>
        <dbReference type="SAM" id="Phobius"/>
    </source>
</evidence>
<keyword evidence="4" id="KW-1185">Reference proteome</keyword>